<gene>
    <name evidence="1" type="ORF">M3215_22020</name>
</gene>
<reference evidence="1" key="1">
    <citation type="submission" date="2022-05" db="EMBL/GenBank/DDBJ databases">
        <title>Comparative Genomics of Spacecraft Associated Microbes.</title>
        <authorList>
            <person name="Tran M.T."/>
            <person name="Wright A."/>
            <person name="Seuylemezian A."/>
            <person name="Eisen J."/>
            <person name="Coil D."/>
        </authorList>
    </citation>
    <scope>NUCLEOTIDE SEQUENCE</scope>
    <source>
        <strain evidence="1">FAIRING 10M-2.2</strain>
    </source>
</reference>
<dbReference type="EMBL" id="JAMBOP010000042">
    <property type="protein sequence ID" value="MCM3738382.1"/>
    <property type="molecule type" value="Genomic_DNA"/>
</dbReference>
<proteinExistence type="predicted"/>
<comment type="caution">
    <text evidence="1">The sequence shown here is derived from an EMBL/GenBank/DDBJ whole genome shotgun (WGS) entry which is preliminary data.</text>
</comment>
<name>A0ACC6ABT6_9BACI</name>
<keyword evidence="2" id="KW-1185">Reference proteome</keyword>
<accession>A0ACC6ABT6</accession>
<evidence type="ECO:0000313" key="2">
    <source>
        <dbReference type="Proteomes" id="UP001202289"/>
    </source>
</evidence>
<evidence type="ECO:0000313" key="1">
    <source>
        <dbReference type="EMBL" id="MCM3738382.1"/>
    </source>
</evidence>
<organism evidence="1 2">
    <name type="scientific">Bacillus cytotoxicus</name>
    <dbReference type="NCBI Taxonomy" id="580165"/>
    <lineage>
        <taxon>Bacteria</taxon>
        <taxon>Bacillati</taxon>
        <taxon>Bacillota</taxon>
        <taxon>Bacilli</taxon>
        <taxon>Bacillales</taxon>
        <taxon>Bacillaceae</taxon>
        <taxon>Bacillus</taxon>
        <taxon>Bacillus cereus group</taxon>
    </lineage>
</organism>
<dbReference type="Proteomes" id="UP001202289">
    <property type="component" value="Unassembled WGS sequence"/>
</dbReference>
<protein>
    <submittedName>
        <fullName evidence="1">Uncharacterized protein</fullName>
    </submittedName>
</protein>
<sequence>MAIGKKEIPSLRDTKGDLCIYASVLLYLLLLETKCVTKNNLKFLQGYYHHEFMEQHIFHNTYKHGAFGLHSYIELNDYVIDTTIHQIDFIFYPGAHREFHFIGETTEGTNLYGYEEGYKTVYKYAKKIAKSNKLTVEEWLQHHKEKMNDYVLDQINKIQNK</sequence>